<sequence>MNNNEELAASLDVGEKWLEAMRAVPRELFVPDVGLACPEGGAGYPIGRQARPEEWLRAVYSDAAIITQREDGKGDPLKVSDGLASSSISAPGIAFRCLELLAPRDHDRVLEVGTGTGYTAAVLSARVGEKNVTTVEVDAGIARQAAANLAGAGFAPTLIVGDGRAGFSDNAPYDRVHVTAAVAEVPFTWVEQTRPGGVIVAPWQPLRAHGLLTRLTTTRDGAYGRFHGPAGYMMLRSHRAELVWRFRDEDDADVTATTLDPRTVFAAGPGLQLATVALSPGLAYWEKHFDDGSFSLLLFMVGDPEGPWAVCDWEPGHDHYEVTQYGERRLWDELEDAFEWWVRHDGPGVDRFGLTVAPEGDRLWLDEPTRLV</sequence>
<accession>A0A239D1G2</accession>
<dbReference type="PANTHER" id="PTHR11579:SF0">
    <property type="entry name" value="PROTEIN-L-ISOASPARTATE(D-ASPARTATE) O-METHYLTRANSFERASE"/>
    <property type="match status" value="1"/>
</dbReference>
<comment type="subcellular location">
    <subcellularLocation>
        <location evidence="1">Cytoplasm</location>
    </subcellularLocation>
</comment>
<dbReference type="EMBL" id="FZOR01000002">
    <property type="protein sequence ID" value="SNS26127.1"/>
    <property type="molecule type" value="Genomic_DNA"/>
</dbReference>
<protein>
    <recommendedName>
        <fullName evidence="4">Protein-L-isoaspartate O-methyltransferase</fullName>
        <ecNumber evidence="3">2.1.1.77</ecNumber>
    </recommendedName>
    <alternativeName>
        <fullName evidence="11">L-isoaspartyl protein carboxyl methyltransferase</fullName>
    </alternativeName>
    <alternativeName>
        <fullName evidence="9">Protein L-isoaspartyl methyltransferase</fullName>
    </alternativeName>
    <alternativeName>
        <fullName evidence="10">Protein-beta-aspartate methyltransferase</fullName>
    </alternativeName>
</protein>
<dbReference type="Proteomes" id="UP000198318">
    <property type="component" value="Unassembled WGS sequence"/>
</dbReference>
<keyword evidence="8" id="KW-0949">S-adenosyl-L-methionine</keyword>
<dbReference type="Gene3D" id="3.40.50.150">
    <property type="entry name" value="Vaccinia Virus protein VP39"/>
    <property type="match status" value="1"/>
</dbReference>
<evidence type="ECO:0000256" key="7">
    <source>
        <dbReference type="ARBA" id="ARBA00022679"/>
    </source>
</evidence>
<gene>
    <name evidence="12" type="ORF">SAMN05443665_100266</name>
</gene>
<organism evidence="12 13">
    <name type="scientific">Actinomadura meyerae</name>
    <dbReference type="NCBI Taxonomy" id="240840"/>
    <lineage>
        <taxon>Bacteria</taxon>
        <taxon>Bacillati</taxon>
        <taxon>Actinomycetota</taxon>
        <taxon>Actinomycetes</taxon>
        <taxon>Streptosporangiales</taxon>
        <taxon>Thermomonosporaceae</taxon>
        <taxon>Actinomadura</taxon>
    </lineage>
</organism>
<dbReference type="SUPFAM" id="SSF53335">
    <property type="entry name" value="S-adenosyl-L-methionine-dependent methyltransferases"/>
    <property type="match status" value="1"/>
</dbReference>
<dbReference type="InterPro" id="IPR000682">
    <property type="entry name" value="PCMT"/>
</dbReference>
<evidence type="ECO:0000256" key="10">
    <source>
        <dbReference type="ARBA" id="ARBA00031323"/>
    </source>
</evidence>
<dbReference type="EC" id="2.1.1.77" evidence="3"/>
<dbReference type="Pfam" id="PF01135">
    <property type="entry name" value="PCMT"/>
    <property type="match status" value="1"/>
</dbReference>
<evidence type="ECO:0000256" key="4">
    <source>
        <dbReference type="ARBA" id="ARBA00013346"/>
    </source>
</evidence>
<evidence type="ECO:0000256" key="9">
    <source>
        <dbReference type="ARBA" id="ARBA00030757"/>
    </source>
</evidence>
<evidence type="ECO:0000256" key="3">
    <source>
        <dbReference type="ARBA" id="ARBA00011890"/>
    </source>
</evidence>
<evidence type="ECO:0000256" key="6">
    <source>
        <dbReference type="ARBA" id="ARBA00022603"/>
    </source>
</evidence>
<reference evidence="12 13" key="1">
    <citation type="submission" date="2017-06" db="EMBL/GenBank/DDBJ databases">
        <authorList>
            <person name="Kim H.J."/>
            <person name="Triplett B.A."/>
        </authorList>
    </citation>
    <scope>NUCLEOTIDE SEQUENCE [LARGE SCALE GENOMIC DNA]</scope>
    <source>
        <strain evidence="12 13">DSM 44715</strain>
    </source>
</reference>
<dbReference type="GO" id="GO:0005737">
    <property type="term" value="C:cytoplasm"/>
    <property type="evidence" value="ECO:0007669"/>
    <property type="project" value="UniProtKB-SubCell"/>
</dbReference>
<keyword evidence="7 12" id="KW-0808">Transferase</keyword>
<evidence type="ECO:0000256" key="1">
    <source>
        <dbReference type="ARBA" id="ARBA00004496"/>
    </source>
</evidence>
<name>A0A239D1G2_9ACTN</name>
<dbReference type="InterPro" id="IPR029063">
    <property type="entry name" value="SAM-dependent_MTases_sf"/>
</dbReference>
<proteinExistence type="inferred from homology"/>
<evidence type="ECO:0000256" key="2">
    <source>
        <dbReference type="ARBA" id="ARBA00005369"/>
    </source>
</evidence>
<keyword evidence="6 12" id="KW-0489">Methyltransferase</keyword>
<comment type="similarity">
    <text evidence="2">Belongs to the methyltransferase superfamily. L-isoaspartyl/D-aspartyl protein methyltransferase family.</text>
</comment>
<dbReference type="CDD" id="cd02440">
    <property type="entry name" value="AdoMet_MTases"/>
    <property type="match status" value="1"/>
</dbReference>
<dbReference type="GO" id="GO:0004719">
    <property type="term" value="F:protein-L-isoaspartate (D-aspartate) O-methyltransferase activity"/>
    <property type="evidence" value="ECO:0007669"/>
    <property type="project" value="UniProtKB-EC"/>
</dbReference>
<evidence type="ECO:0000313" key="12">
    <source>
        <dbReference type="EMBL" id="SNS26127.1"/>
    </source>
</evidence>
<evidence type="ECO:0000313" key="13">
    <source>
        <dbReference type="Proteomes" id="UP000198318"/>
    </source>
</evidence>
<evidence type="ECO:0000256" key="8">
    <source>
        <dbReference type="ARBA" id="ARBA00022691"/>
    </source>
</evidence>
<dbReference type="PANTHER" id="PTHR11579">
    <property type="entry name" value="PROTEIN-L-ISOASPARTATE O-METHYLTRANSFERASE"/>
    <property type="match status" value="1"/>
</dbReference>
<keyword evidence="13" id="KW-1185">Reference proteome</keyword>
<dbReference type="AlphaFoldDB" id="A0A239D1G2"/>
<dbReference type="RefSeq" id="WP_179271362.1">
    <property type="nucleotide sequence ID" value="NZ_FZOR01000002.1"/>
</dbReference>
<keyword evidence="5" id="KW-0963">Cytoplasm</keyword>
<evidence type="ECO:0000256" key="5">
    <source>
        <dbReference type="ARBA" id="ARBA00022490"/>
    </source>
</evidence>
<dbReference type="GO" id="GO:0032259">
    <property type="term" value="P:methylation"/>
    <property type="evidence" value="ECO:0007669"/>
    <property type="project" value="UniProtKB-KW"/>
</dbReference>
<evidence type="ECO:0000256" key="11">
    <source>
        <dbReference type="ARBA" id="ARBA00031350"/>
    </source>
</evidence>